<feature type="region of interest" description="Disordered" evidence="2">
    <location>
        <begin position="1"/>
        <end position="22"/>
    </location>
</feature>
<feature type="compositionally biased region" description="Basic residues" evidence="2">
    <location>
        <begin position="829"/>
        <end position="841"/>
    </location>
</feature>
<dbReference type="Pfam" id="PF26116">
    <property type="entry name" value="FAM13A"/>
    <property type="match status" value="1"/>
</dbReference>
<feature type="compositionally biased region" description="Basic and acidic residues" evidence="2">
    <location>
        <begin position="1142"/>
        <end position="1151"/>
    </location>
</feature>
<feature type="compositionally biased region" description="Polar residues" evidence="2">
    <location>
        <begin position="467"/>
        <end position="481"/>
    </location>
</feature>
<organism evidence="4 5">
    <name type="scientific">Fasciola gigantica</name>
    <name type="common">Giant liver fluke</name>
    <dbReference type="NCBI Taxonomy" id="46835"/>
    <lineage>
        <taxon>Eukaryota</taxon>
        <taxon>Metazoa</taxon>
        <taxon>Spiralia</taxon>
        <taxon>Lophotrochozoa</taxon>
        <taxon>Platyhelminthes</taxon>
        <taxon>Trematoda</taxon>
        <taxon>Digenea</taxon>
        <taxon>Plagiorchiida</taxon>
        <taxon>Echinostomata</taxon>
        <taxon>Echinostomatoidea</taxon>
        <taxon>Fasciolidae</taxon>
        <taxon>Fasciola</taxon>
    </lineage>
</organism>
<feature type="compositionally biased region" description="Polar residues" evidence="2">
    <location>
        <begin position="892"/>
        <end position="902"/>
    </location>
</feature>
<feature type="compositionally biased region" description="Polar residues" evidence="2">
    <location>
        <begin position="749"/>
        <end position="767"/>
    </location>
</feature>
<evidence type="ECO:0000313" key="4">
    <source>
        <dbReference type="EMBL" id="TPP67333.1"/>
    </source>
</evidence>
<dbReference type="GO" id="GO:0007165">
    <property type="term" value="P:signal transduction"/>
    <property type="evidence" value="ECO:0007669"/>
    <property type="project" value="InterPro"/>
</dbReference>
<feature type="region of interest" description="Disordered" evidence="2">
    <location>
        <begin position="1331"/>
        <end position="1366"/>
    </location>
</feature>
<dbReference type="InterPro" id="IPR000198">
    <property type="entry name" value="RhoGAP_dom"/>
</dbReference>
<evidence type="ECO:0000313" key="5">
    <source>
        <dbReference type="Proteomes" id="UP000316759"/>
    </source>
</evidence>
<reference evidence="4 5" key="1">
    <citation type="submission" date="2019-04" db="EMBL/GenBank/DDBJ databases">
        <title>Annotation for the trematode Fasciola gigantica.</title>
        <authorList>
            <person name="Choi Y.-J."/>
        </authorList>
    </citation>
    <scope>NUCLEOTIDE SEQUENCE [LARGE SCALE GENOMIC DNA]</scope>
    <source>
        <strain evidence="4">Uganda_cow_1</strain>
    </source>
</reference>
<dbReference type="SUPFAM" id="SSF48350">
    <property type="entry name" value="GTPase activation domain, GAP"/>
    <property type="match status" value="1"/>
</dbReference>
<dbReference type="PROSITE" id="PS50238">
    <property type="entry name" value="RHOGAP"/>
    <property type="match status" value="1"/>
</dbReference>
<dbReference type="OrthoDB" id="185175at2759"/>
<feature type="compositionally biased region" description="Polar residues" evidence="2">
    <location>
        <begin position="810"/>
        <end position="823"/>
    </location>
</feature>
<feature type="region of interest" description="Disordered" evidence="2">
    <location>
        <begin position="369"/>
        <end position="390"/>
    </location>
</feature>
<feature type="region of interest" description="Disordered" evidence="2">
    <location>
        <begin position="467"/>
        <end position="488"/>
    </location>
</feature>
<dbReference type="CDD" id="cd00159">
    <property type="entry name" value="RhoGAP"/>
    <property type="match status" value="1"/>
</dbReference>
<dbReference type="STRING" id="46835.A0A504Z0M5"/>
<feature type="region of interest" description="Disordered" evidence="2">
    <location>
        <begin position="950"/>
        <end position="973"/>
    </location>
</feature>
<feature type="compositionally biased region" description="Polar residues" evidence="2">
    <location>
        <begin position="660"/>
        <end position="679"/>
    </location>
</feature>
<feature type="region of interest" description="Disordered" evidence="2">
    <location>
        <begin position="1207"/>
        <end position="1255"/>
    </location>
</feature>
<dbReference type="EMBL" id="SUNJ01000808">
    <property type="protein sequence ID" value="TPP67333.1"/>
    <property type="molecule type" value="Genomic_DNA"/>
</dbReference>
<evidence type="ECO:0000259" key="3">
    <source>
        <dbReference type="PROSITE" id="PS50238"/>
    </source>
</evidence>
<feature type="compositionally biased region" description="Polar residues" evidence="2">
    <location>
        <begin position="1226"/>
        <end position="1236"/>
    </location>
</feature>
<protein>
    <submittedName>
        <fullName evidence="4">Protein FAM13A</fullName>
    </submittedName>
</protein>
<keyword evidence="5" id="KW-1185">Reference proteome</keyword>
<dbReference type="InterPro" id="IPR039102">
    <property type="entry name" value="FAM13"/>
</dbReference>
<name>A0A504Z0M5_FASGI</name>
<dbReference type="Proteomes" id="UP000316759">
    <property type="component" value="Unassembled WGS sequence"/>
</dbReference>
<feature type="region of interest" description="Disordered" evidence="2">
    <location>
        <begin position="1132"/>
        <end position="1185"/>
    </location>
</feature>
<dbReference type="SMART" id="SM00324">
    <property type="entry name" value="RhoGAP"/>
    <property type="match status" value="1"/>
</dbReference>
<feature type="compositionally biased region" description="Polar residues" evidence="2">
    <location>
        <begin position="1173"/>
        <end position="1184"/>
    </location>
</feature>
<evidence type="ECO:0000256" key="2">
    <source>
        <dbReference type="SAM" id="MobiDB-lite"/>
    </source>
</evidence>
<feature type="region of interest" description="Disordered" evidence="2">
    <location>
        <begin position="660"/>
        <end position="778"/>
    </location>
</feature>
<gene>
    <name evidence="4" type="ORF">FGIG_03564</name>
</gene>
<dbReference type="PANTHER" id="PTHR15904:SF17">
    <property type="entry name" value="RHO-GAP DOMAIN-CONTAINING PROTEIN"/>
    <property type="match status" value="1"/>
</dbReference>
<feature type="compositionally biased region" description="Polar residues" evidence="2">
    <location>
        <begin position="1155"/>
        <end position="1164"/>
    </location>
</feature>
<evidence type="ECO:0000256" key="1">
    <source>
        <dbReference type="ARBA" id="ARBA00007549"/>
    </source>
</evidence>
<dbReference type="Gene3D" id="1.10.555.10">
    <property type="entry name" value="Rho GTPase activation protein"/>
    <property type="match status" value="1"/>
</dbReference>
<comment type="caution">
    <text evidence="4">The sequence shown here is derived from an EMBL/GenBank/DDBJ whole genome shotgun (WGS) entry which is preliminary data.</text>
</comment>
<feature type="compositionally biased region" description="Polar residues" evidence="2">
    <location>
        <begin position="1353"/>
        <end position="1366"/>
    </location>
</feature>
<feature type="compositionally biased region" description="Low complexity" evidence="2">
    <location>
        <begin position="369"/>
        <end position="386"/>
    </location>
</feature>
<feature type="region of interest" description="Disordered" evidence="2">
    <location>
        <begin position="810"/>
        <end position="902"/>
    </location>
</feature>
<comment type="similarity">
    <text evidence="1">Belongs to the FAM13 family.</text>
</comment>
<dbReference type="InterPro" id="IPR059029">
    <property type="entry name" value="FAM13A_dom"/>
</dbReference>
<dbReference type="PANTHER" id="PTHR15904">
    <property type="entry name" value="FAM13"/>
    <property type="match status" value="1"/>
</dbReference>
<dbReference type="InterPro" id="IPR008936">
    <property type="entry name" value="Rho_GTPase_activation_prot"/>
</dbReference>
<dbReference type="Pfam" id="PF00620">
    <property type="entry name" value="RhoGAP"/>
    <property type="match status" value="1"/>
</dbReference>
<feature type="compositionally biased region" description="Polar residues" evidence="2">
    <location>
        <begin position="871"/>
        <end position="880"/>
    </location>
</feature>
<sequence>MDKFMRKINTSPKPKPKFSPSRSKVFGVPLKLLLDSKSTSCIPAIVSNLCQCLLKNGTEVEGIFRINGSARLIELFKRDLEFSPNADLHPTENVEIYALAGVLKLFLRELPGGVVPEEYTLKLIKTLKGDGEDTFECIETLQEMIPLLPRENRRLLHYLCRFLNRISANESVNKMSCQGLGILFGPCVFRFDVRSQGLRNQGLVNQAMTVLIQHCGTVFLGDQMDETFALGDDLVDSWRSATSGVNADPLDLKVLSSATSCPTSSVSRSFYTTLFSGRSHERLTTESTNQLPGTDLPSVLGSNHQYKIVKPMMPAPWPNPCLSRLSNTELFKTESNLTPQTAPGRLRVPGSTMYECEHHALTLSSVSAASTSSGCSSPSPSSGLNSHLVDSESPKFAHDVTRISHSESCSNLPDDINFPDSSNQLALDLAHLLTSFGTANCLNFPSVAQPDEHSALLARRMDTRASQRFPSGQNGFHTNSAAVGADRNGSAENPINTPRDSMASKPPLIVVPRPSTCGDHEPQTPYLYASDYEMCMYELPSLPDSCPSSTSVTTTAPSITTAFTKGLSDSQTDNLSDLDFLRKIDSNSVPRLPKTAVPQQISSSCPVGGEVVTLHCPPSGHLNQAISACLDAHIFATNWSVMDTGPSPSSEHKIDAQILDSSSKGIRTPRSHSNLNAHSSYRRRSPAESTSSFLNLTIPSPVSTGRFNPNPTGPVTTNSGIRGPHGKHPPNRNPHSPLDTAERICRPTALNTLTSVSTPVSRSASDQSRPKYPTPAAHRSMSAPLVYLSGPRIIRKPSWLCTHRKQYSRRTTSIHSPAGSISTPIARAQRNRTVKVGRRVRSPASNSAPPSPNPTFPLNLTHNRKKPTPAPRSTSYSQLPRAQDHKQVVSGRISSRPNLNNRCETQTHSWTRISHIPVTRAHSFHDLPPRSKLSQVAVLPKSTSYVSLRGEDQHDNRKTAQSQISYRESPHALSEQQQKVVRLNTVGSVSTNVEVNSKIIHATNAAELSKRHSDEFTPGTTMGEQSAFMEHVSTPASLHSFCELLTAVLAEQRRCCGRPSNLDEMSSEQIFQEKVDLQKGLLYFERLHGRPTESNAKRIMKPLYERYRQVKRMLRANLARSVLTATSGISDSIASSQVPEPPELKTNDRLLPRPRSSTTGTIDTAVSCVPDRTSPSTAQATYSGSVVERENSHLSAVSDYRLCDSAVSSLPASPKGEPEPFPSAAVSPSTPLNSPLEQEVDAPSGPQGEHVASRYHPTITREELLMEWRLIWGKKRALQHELRDFETTIEKVKGRPPNKGDRRPMRDKYHEYRTLKRTLESLALRLNMEQLTGNNPTDSGRLVRGSHCPPDSNIKSHTPTSAIRTP</sequence>
<feature type="compositionally biased region" description="Polar residues" evidence="2">
    <location>
        <begin position="687"/>
        <end position="720"/>
    </location>
</feature>
<accession>A0A504Z0M5</accession>
<proteinExistence type="inferred from homology"/>
<feature type="domain" description="Rho-GAP" evidence="3">
    <location>
        <begin position="28"/>
        <end position="219"/>
    </location>
</feature>